<evidence type="ECO:0000259" key="1">
    <source>
        <dbReference type="Pfam" id="PF01636"/>
    </source>
</evidence>
<dbReference type="PANTHER" id="PTHR47829">
    <property type="entry name" value="HYDROLASE, PUTATIVE (AFU_ORTHOLOGUE AFUA_1G12880)-RELATED"/>
    <property type="match status" value="1"/>
</dbReference>
<dbReference type="SUPFAM" id="SSF56112">
    <property type="entry name" value="Protein kinase-like (PK-like)"/>
    <property type="match status" value="1"/>
</dbReference>
<dbReference type="InterPro" id="IPR011009">
    <property type="entry name" value="Kinase-like_dom_sf"/>
</dbReference>
<dbReference type="PANTHER" id="PTHR47829:SF3">
    <property type="entry name" value="AMINOGLYCOSIDE PHOSPHOTRANSFERASE DOMAIN-CONTAINING PROTEIN"/>
    <property type="match status" value="1"/>
</dbReference>
<accession>A0ABU8WMV4</accession>
<sequence length="361" mass="40426">MTDYQNFIGTRAVSPQHAFDIDALTAWLEANLEGFKGPLTVEMFKGGQSNPTYKLVTPGQSYVMRAKPGPVAKLLPSAHAIEREYKVMSGLAGTDVPVPRMYCLCIDESVIGRAFYVMEFMAGRVLWDQSLPGMSNDERSKIYDEMNRVIAALHTVRFADRGLADYGKPGNYFERQIGRWSKQYIASITQPIPEMDKLMEWLPVHMPASARDEKMTSIVHGDFRLDNLMFHATEQRPIAVLDWELSTLGHPLADFSYHCMSWHIPEGFGRGIGGLDHKSLGIPTESEYIRKYCERTGLTTPEALAPDWNFYQAYNLFRMAAILQGIAKRVEAGTASSEQAVASGRGARPVAEMAWAFAQRA</sequence>
<feature type="domain" description="Aminoglycoside phosphotransferase" evidence="1">
    <location>
        <begin position="41"/>
        <end position="267"/>
    </location>
</feature>
<gene>
    <name evidence="2" type="ORF">WKW82_15725</name>
</gene>
<proteinExistence type="predicted"/>
<dbReference type="Proteomes" id="UP001385892">
    <property type="component" value="Unassembled WGS sequence"/>
</dbReference>
<dbReference type="CDD" id="cd05154">
    <property type="entry name" value="ACAD10_11_N-like"/>
    <property type="match status" value="1"/>
</dbReference>
<protein>
    <submittedName>
        <fullName evidence="2">Phosphotransferase</fullName>
    </submittedName>
</protein>
<dbReference type="Gene3D" id="3.90.1200.10">
    <property type="match status" value="1"/>
</dbReference>
<name>A0ABU8WMV4_9BURK</name>
<comment type="caution">
    <text evidence="2">The sequence shown here is derived from an EMBL/GenBank/DDBJ whole genome shotgun (WGS) entry which is preliminary data.</text>
</comment>
<dbReference type="RefSeq" id="WP_340343249.1">
    <property type="nucleotide sequence ID" value="NZ_JBBKZT010000007.1"/>
</dbReference>
<dbReference type="InterPro" id="IPR052898">
    <property type="entry name" value="ACAD10-like"/>
</dbReference>
<reference evidence="2 3" key="1">
    <citation type="submission" date="2024-03" db="EMBL/GenBank/DDBJ databases">
        <title>Novel species of the genus Variovorax.</title>
        <authorList>
            <person name="Liu Q."/>
            <person name="Xin Y.-H."/>
        </authorList>
    </citation>
    <scope>NUCLEOTIDE SEQUENCE [LARGE SCALE GENOMIC DNA]</scope>
    <source>
        <strain evidence="2 3">KACC 18900</strain>
    </source>
</reference>
<dbReference type="Gene3D" id="3.30.200.20">
    <property type="entry name" value="Phosphorylase Kinase, domain 1"/>
    <property type="match status" value="1"/>
</dbReference>
<evidence type="ECO:0000313" key="2">
    <source>
        <dbReference type="EMBL" id="MEJ8848108.1"/>
    </source>
</evidence>
<dbReference type="InterPro" id="IPR041726">
    <property type="entry name" value="ACAD10_11_N"/>
</dbReference>
<dbReference type="InterPro" id="IPR002575">
    <property type="entry name" value="Aminoglycoside_PTrfase"/>
</dbReference>
<evidence type="ECO:0000313" key="3">
    <source>
        <dbReference type="Proteomes" id="UP001385892"/>
    </source>
</evidence>
<organism evidence="2 3">
    <name type="scientific">Variovorax rhizosphaerae</name>
    <dbReference type="NCBI Taxonomy" id="1836200"/>
    <lineage>
        <taxon>Bacteria</taxon>
        <taxon>Pseudomonadati</taxon>
        <taxon>Pseudomonadota</taxon>
        <taxon>Betaproteobacteria</taxon>
        <taxon>Burkholderiales</taxon>
        <taxon>Comamonadaceae</taxon>
        <taxon>Variovorax</taxon>
    </lineage>
</organism>
<dbReference type="Pfam" id="PF01636">
    <property type="entry name" value="APH"/>
    <property type="match status" value="1"/>
</dbReference>
<keyword evidence="3" id="KW-1185">Reference proteome</keyword>
<dbReference type="EMBL" id="JBBKZT010000007">
    <property type="protein sequence ID" value="MEJ8848108.1"/>
    <property type="molecule type" value="Genomic_DNA"/>
</dbReference>